<evidence type="ECO:0000256" key="6">
    <source>
        <dbReference type="ARBA" id="ARBA00023027"/>
    </source>
</evidence>
<name>A0A9P8IDF4_9PEZI</name>
<dbReference type="Gene3D" id="3.90.180.10">
    <property type="entry name" value="Medium-chain alcohol dehydrogenases, catalytic domain"/>
    <property type="match status" value="2"/>
</dbReference>
<dbReference type="PANTHER" id="PTHR42940">
    <property type="entry name" value="ALCOHOL DEHYDROGENASE 1-RELATED"/>
    <property type="match status" value="1"/>
</dbReference>
<dbReference type="GO" id="GO:0046872">
    <property type="term" value="F:metal ion binding"/>
    <property type="evidence" value="ECO:0007669"/>
    <property type="project" value="UniProtKB-KW"/>
</dbReference>
<dbReference type="GO" id="GO:0004022">
    <property type="term" value="F:alcohol dehydrogenase (NAD+) activity"/>
    <property type="evidence" value="ECO:0007669"/>
    <property type="project" value="TreeGrafter"/>
</dbReference>
<dbReference type="SUPFAM" id="SSF51735">
    <property type="entry name" value="NAD(P)-binding Rossmann-fold domains"/>
    <property type="match status" value="1"/>
</dbReference>
<dbReference type="InterPro" id="IPR013149">
    <property type="entry name" value="ADH-like_C"/>
</dbReference>
<feature type="domain" description="Alcohol dehydrogenase-like C-terminal" evidence="7">
    <location>
        <begin position="137"/>
        <end position="258"/>
    </location>
</feature>
<evidence type="ECO:0000256" key="2">
    <source>
        <dbReference type="ARBA" id="ARBA00008072"/>
    </source>
</evidence>
<evidence type="ECO:0000256" key="4">
    <source>
        <dbReference type="ARBA" id="ARBA00022833"/>
    </source>
</evidence>
<evidence type="ECO:0000256" key="3">
    <source>
        <dbReference type="ARBA" id="ARBA00022723"/>
    </source>
</evidence>
<evidence type="ECO:0000256" key="1">
    <source>
        <dbReference type="ARBA" id="ARBA00001947"/>
    </source>
</evidence>
<keyword evidence="6" id="KW-0520">NAD</keyword>
<dbReference type="AlphaFoldDB" id="A0A9P8IDF4"/>
<dbReference type="OrthoDB" id="256333at2759"/>
<gene>
    <name evidence="8" type="ORF">FGG08_001497</name>
</gene>
<comment type="cofactor">
    <cofactor evidence="1">
        <name>Zn(2+)</name>
        <dbReference type="ChEBI" id="CHEBI:29105"/>
    </cofactor>
</comment>
<comment type="caution">
    <text evidence="8">The sequence shown here is derived from an EMBL/GenBank/DDBJ whole genome shotgun (WGS) entry which is preliminary data.</text>
</comment>
<sequence length="297" mass="31236">MASSLPKTFKAAVFESKDTPLVMKDIPLELPKAGEVLVKVLATGVCRSDVGVQDGSFGNSLRGQFQMCGNRAINGVSRNGGYAEYVMLRREAVVSVPKDVDPAAFAPLLCAGVTTFNSIRQMGILPGEVVAIQGLGGLGHLAVQFAAKMGFRVVALSSRAGKEAFAKNFGATDYIDCSSEDPVAKLNSMGGAALIVATAPDPKAITPLVGALHPGGKLLILAPCGEVPLDTTHLILQGCSVHGWPSGASLDSEETIAFAQLEHVNCLIEKYPLQDAQKAYEHMLSGKARFRAVLVMQ</sequence>
<dbReference type="EMBL" id="JAGHQL010000020">
    <property type="protein sequence ID" value="KAH0544356.1"/>
    <property type="molecule type" value="Genomic_DNA"/>
</dbReference>
<proteinExistence type="inferred from homology"/>
<accession>A0A9P8IDF4</accession>
<evidence type="ECO:0000313" key="8">
    <source>
        <dbReference type="EMBL" id="KAH0544356.1"/>
    </source>
</evidence>
<dbReference type="SUPFAM" id="SSF50129">
    <property type="entry name" value="GroES-like"/>
    <property type="match status" value="1"/>
</dbReference>
<evidence type="ECO:0000259" key="7">
    <source>
        <dbReference type="Pfam" id="PF00107"/>
    </source>
</evidence>
<organism evidence="8 9">
    <name type="scientific">Glutinoglossum americanum</name>
    <dbReference type="NCBI Taxonomy" id="1670608"/>
    <lineage>
        <taxon>Eukaryota</taxon>
        <taxon>Fungi</taxon>
        <taxon>Dikarya</taxon>
        <taxon>Ascomycota</taxon>
        <taxon>Pezizomycotina</taxon>
        <taxon>Geoglossomycetes</taxon>
        <taxon>Geoglossales</taxon>
        <taxon>Geoglossaceae</taxon>
        <taxon>Glutinoglossum</taxon>
    </lineage>
</organism>
<dbReference type="Gene3D" id="3.40.50.720">
    <property type="entry name" value="NAD(P)-binding Rossmann-like Domain"/>
    <property type="match status" value="1"/>
</dbReference>
<evidence type="ECO:0000256" key="5">
    <source>
        <dbReference type="ARBA" id="ARBA00023002"/>
    </source>
</evidence>
<keyword evidence="3" id="KW-0479">Metal-binding</keyword>
<dbReference type="InterPro" id="IPR036291">
    <property type="entry name" value="NAD(P)-bd_dom_sf"/>
</dbReference>
<dbReference type="InterPro" id="IPR011032">
    <property type="entry name" value="GroES-like_sf"/>
</dbReference>
<dbReference type="PANTHER" id="PTHR42940:SF7">
    <property type="entry name" value="ALCOHOL DEHYDROGENASE-LIKE N-TERMINAL DOMAIN-CONTAINING PROTEIN"/>
    <property type="match status" value="1"/>
</dbReference>
<keyword evidence="4" id="KW-0862">Zinc</keyword>
<evidence type="ECO:0000313" key="9">
    <source>
        <dbReference type="Proteomes" id="UP000698800"/>
    </source>
</evidence>
<reference evidence="8" key="1">
    <citation type="submission" date="2021-03" db="EMBL/GenBank/DDBJ databases">
        <title>Comparative genomics and phylogenomic investigation of the class Geoglossomycetes provide insights into ecological specialization and systematics.</title>
        <authorList>
            <person name="Melie T."/>
            <person name="Pirro S."/>
            <person name="Miller A.N."/>
            <person name="Quandt A."/>
        </authorList>
    </citation>
    <scope>NUCLEOTIDE SEQUENCE</scope>
    <source>
        <strain evidence="8">GBOQ0MN5Z8</strain>
    </source>
</reference>
<dbReference type="FunFam" id="3.40.50.720:FF:000039">
    <property type="entry name" value="Alcohol dehydrogenase AdhP"/>
    <property type="match status" value="1"/>
</dbReference>
<keyword evidence="9" id="KW-1185">Reference proteome</keyword>
<keyword evidence="5" id="KW-0560">Oxidoreductase</keyword>
<protein>
    <recommendedName>
        <fullName evidence="7">Alcohol dehydrogenase-like C-terminal domain-containing protein</fullName>
    </recommendedName>
</protein>
<comment type="similarity">
    <text evidence="2">Belongs to the zinc-containing alcohol dehydrogenase family.</text>
</comment>
<dbReference type="Proteomes" id="UP000698800">
    <property type="component" value="Unassembled WGS sequence"/>
</dbReference>
<dbReference type="GO" id="GO:0005737">
    <property type="term" value="C:cytoplasm"/>
    <property type="evidence" value="ECO:0007669"/>
    <property type="project" value="TreeGrafter"/>
</dbReference>
<dbReference type="Pfam" id="PF00107">
    <property type="entry name" value="ADH_zinc_N"/>
    <property type="match status" value="1"/>
</dbReference>